<comment type="similarity">
    <text evidence="10">Belongs to the PlsX family.</text>
</comment>
<comment type="subcellular location">
    <subcellularLocation>
        <location evidence="10">Cytoplasm</location>
    </subcellularLocation>
    <text evidence="10">Associated with the membrane possibly through PlsY.</text>
</comment>
<evidence type="ECO:0000256" key="10">
    <source>
        <dbReference type="HAMAP-Rule" id="MF_00019"/>
    </source>
</evidence>
<dbReference type="PIRSF" id="PIRSF002465">
    <property type="entry name" value="Phsphlp_syn_PlsX"/>
    <property type="match status" value="1"/>
</dbReference>
<keyword evidence="12" id="KW-1185">Reference proteome</keyword>
<reference evidence="11 12" key="1">
    <citation type="submission" date="2020-02" db="EMBL/GenBank/DDBJ databases">
        <authorList>
            <person name="Hogendoorn C."/>
        </authorList>
    </citation>
    <scope>NUCLEOTIDE SEQUENCE [LARGE SCALE GENOMIC DNA]</scope>
    <source>
        <strain evidence="11">R501</strain>
    </source>
</reference>
<evidence type="ECO:0000313" key="12">
    <source>
        <dbReference type="Proteomes" id="UP000503399"/>
    </source>
</evidence>
<comment type="catalytic activity">
    <reaction evidence="1 10">
        <text>a fatty acyl-[ACP] + phosphate = an acyl phosphate + holo-[ACP]</text>
        <dbReference type="Rhea" id="RHEA:42292"/>
        <dbReference type="Rhea" id="RHEA-COMP:9685"/>
        <dbReference type="Rhea" id="RHEA-COMP:14125"/>
        <dbReference type="ChEBI" id="CHEBI:43474"/>
        <dbReference type="ChEBI" id="CHEBI:59918"/>
        <dbReference type="ChEBI" id="CHEBI:64479"/>
        <dbReference type="ChEBI" id="CHEBI:138651"/>
        <dbReference type="EC" id="2.3.1.274"/>
    </reaction>
</comment>
<evidence type="ECO:0000256" key="9">
    <source>
        <dbReference type="ARBA" id="ARBA00046608"/>
    </source>
</evidence>
<dbReference type="Proteomes" id="UP000503399">
    <property type="component" value="Chromosome"/>
</dbReference>
<dbReference type="GO" id="GO:0006633">
    <property type="term" value="P:fatty acid biosynthetic process"/>
    <property type="evidence" value="ECO:0007669"/>
    <property type="project" value="UniProtKB-UniRule"/>
</dbReference>
<comment type="function">
    <text evidence="10">Catalyzes the reversible formation of acyl-phosphate (acyl-PO(4)) from acyl-[acyl-carrier-protein] (acyl-ACP). This enzyme utilizes acyl-ACP as fatty acyl donor, but not acyl-CoA.</text>
</comment>
<keyword evidence="6 10" id="KW-0594">Phospholipid biosynthesis</keyword>
<gene>
    <name evidence="10 11" type="primary">plsX</name>
    <name evidence="11" type="ORF">R50_1615</name>
</gene>
<keyword evidence="2 10" id="KW-0963">Cytoplasm</keyword>
<dbReference type="InterPro" id="IPR012281">
    <property type="entry name" value="Phospholipid_synth_PlsX-like"/>
</dbReference>
<dbReference type="GO" id="GO:0005737">
    <property type="term" value="C:cytoplasm"/>
    <property type="evidence" value="ECO:0007669"/>
    <property type="project" value="UniProtKB-SubCell"/>
</dbReference>
<sequence length="358" mass="37934">MTYHKPGPVGGREPDPVTVAVDVMGGDHAPQAPVAGALAAVGADPGLSVLLVGDQERIAPLLPAAHPRVRVMHAPDIIRMDEAPVRAVRQKPRSSLVRVMELVKSGEAQAAVSAGHTGALMAAGLFALGPLPGVDRPALSALLPGPGGRGILLLDAGAHMNPRAYQLVRYAYLGANYMEAVFELERPRVGLLNVGEEAGKGPAELREAHRRLLRAAEGGAPFVFTGNLEGRDILSGRVDVVVTDGFTGNVMLKFLEGMARDFRGMLEQAIRRNPVTLLGGLLLRPGLRPLARTMDYQRHGGAPLLGLDGLVYKCHGSSREIAFAVTLARAATYVRQRAQDRIRARIGAIADGEERADG</sequence>
<dbReference type="HAMAP" id="MF_00019">
    <property type="entry name" value="PlsX"/>
    <property type="match status" value="1"/>
</dbReference>
<evidence type="ECO:0000313" key="11">
    <source>
        <dbReference type="EMBL" id="CAB1129116.1"/>
    </source>
</evidence>
<evidence type="ECO:0000256" key="8">
    <source>
        <dbReference type="ARBA" id="ARBA00024069"/>
    </source>
</evidence>
<evidence type="ECO:0000256" key="5">
    <source>
        <dbReference type="ARBA" id="ARBA00023098"/>
    </source>
</evidence>
<evidence type="ECO:0000256" key="1">
    <source>
        <dbReference type="ARBA" id="ARBA00001232"/>
    </source>
</evidence>
<evidence type="ECO:0000256" key="2">
    <source>
        <dbReference type="ARBA" id="ARBA00022490"/>
    </source>
</evidence>
<dbReference type="Pfam" id="PF02504">
    <property type="entry name" value="FA_synthesis"/>
    <property type="match status" value="1"/>
</dbReference>
<dbReference type="GO" id="GO:0008654">
    <property type="term" value="P:phospholipid biosynthetic process"/>
    <property type="evidence" value="ECO:0007669"/>
    <property type="project" value="UniProtKB-KW"/>
</dbReference>
<evidence type="ECO:0000256" key="4">
    <source>
        <dbReference type="ARBA" id="ARBA00022679"/>
    </source>
</evidence>
<protein>
    <recommendedName>
        <fullName evidence="8 10">Phosphate acyltransferase</fullName>
        <ecNumber evidence="8 10">2.3.1.274</ecNumber>
    </recommendedName>
    <alternativeName>
        <fullName evidence="10">Acyl-ACP phosphotransacylase</fullName>
    </alternativeName>
    <alternativeName>
        <fullName evidence="10">Acyl-[acyl-carrier-protein]--phosphate acyltransferase</fullName>
    </alternativeName>
    <alternativeName>
        <fullName evidence="10">Phosphate-acyl-ACP acyltransferase</fullName>
    </alternativeName>
</protein>
<dbReference type="NCBIfam" id="TIGR00182">
    <property type="entry name" value="plsX"/>
    <property type="match status" value="1"/>
</dbReference>
<dbReference type="EC" id="2.3.1.274" evidence="8 10"/>
<dbReference type="GO" id="GO:0043811">
    <property type="term" value="F:phosphate:acyl-[acyl carrier protein] acyltransferase activity"/>
    <property type="evidence" value="ECO:0007669"/>
    <property type="project" value="UniProtKB-UniRule"/>
</dbReference>
<keyword evidence="4 10" id="KW-0808">Transferase</keyword>
<dbReference type="PANTHER" id="PTHR30100:SF1">
    <property type="entry name" value="PHOSPHATE ACYLTRANSFERASE"/>
    <property type="match status" value="1"/>
</dbReference>
<comment type="subunit">
    <text evidence="9 10">Homodimer. Probably interacts with PlsY.</text>
</comment>
<keyword evidence="5 10" id="KW-0443">Lipid metabolism</keyword>
<evidence type="ECO:0000256" key="3">
    <source>
        <dbReference type="ARBA" id="ARBA00022516"/>
    </source>
</evidence>
<dbReference type="AlphaFoldDB" id="A0A6F8ZH55"/>
<name>A0A6F8ZH55_9FIRM</name>
<evidence type="ECO:0000256" key="6">
    <source>
        <dbReference type="ARBA" id="ARBA00023209"/>
    </source>
</evidence>
<keyword evidence="11" id="KW-0012">Acyltransferase</keyword>
<dbReference type="Gene3D" id="3.40.718.10">
    <property type="entry name" value="Isopropylmalate Dehydrogenase"/>
    <property type="match status" value="1"/>
</dbReference>
<keyword evidence="7 10" id="KW-1208">Phospholipid metabolism</keyword>
<dbReference type="InterPro" id="IPR003664">
    <property type="entry name" value="FA_synthesis"/>
</dbReference>
<evidence type="ECO:0000256" key="7">
    <source>
        <dbReference type="ARBA" id="ARBA00023264"/>
    </source>
</evidence>
<comment type="pathway">
    <text evidence="10">Lipid metabolism; phospholipid metabolism.</text>
</comment>
<dbReference type="UniPathway" id="UPA00085"/>
<proteinExistence type="inferred from homology"/>
<dbReference type="KEGG" id="hfv:R50_1615"/>
<organism evidence="11 12">
    <name type="scientific">Candidatus Hydrogenisulfobacillus filiaventi</name>
    <dbReference type="NCBI Taxonomy" id="2707344"/>
    <lineage>
        <taxon>Bacteria</taxon>
        <taxon>Bacillati</taxon>
        <taxon>Bacillota</taxon>
        <taxon>Clostridia</taxon>
        <taxon>Eubacteriales</taxon>
        <taxon>Clostridiales Family XVII. Incertae Sedis</taxon>
        <taxon>Candidatus Hydrogenisulfobacillus</taxon>
    </lineage>
</organism>
<dbReference type="PANTHER" id="PTHR30100">
    <property type="entry name" value="FATTY ACID/PHOSPHOLIPID SYNTHESIS PROTEIN PLSX"/>
    <property type="match status" value="1"/>
</dbReference>
<accession>A0A6F8ZH55</accession>
<keyword evidence="3 10" id="KW-0444">Lipid biosynthesis</keyword>
<dbReference type="SUPFAM" id="SSF53659">
    <property type="entry name" value="Isocitrate/Isopropylmalate dehydrogenase-like"/>
    <property type="match status" value="1"/>
</dbReference>
<dbReference type="EMBL" id="LR778114">
    <property type="protein sequence ID" value="CAB1129116.1"/>
    <property type="molecule type" value="Genomic_DNA"/>
</dbReference>